<keyword evidence="1" id="KW-0812">Transmembrane</keyword>
<sequence>MENQEPATSFLKSTLSNAMAFLKEMTTAGKGPTLTGISAFLVVLAFVYGGAYLYSYYFIGLGIPIFSLMDVSEIIQYAISSLITITLIGILTIISIGLFTNAVLNNNRFYKIMATFIIALIAIGIAAYIYHIYEAESFTYFINLLSLKVLQVLILLTFFLLLLFLFNSINTFTSYSLFLTVVSFYVLLAFSNASISKAEILFSSKAAPFSIHINQQTKVKSSSKMKYLGRTKNYLFFKIGNDWKRIYSLDTETIYDFK</sequence>
<gene>
    <name evidence="2" type="ORF">BFS30_22040</name>
</gene>
<dbReference type="AlphaFoldDB" id="A0A1D7QLR6"/>
<feature type="transmembrane region" description="Helical" evidence="1">
    <location>
        <begin position="177"/>
        <end position="195"/>
    </location>
</feature>
<dbReference type="Proteomes" id="UP000094313">
    <property type="component" value="Chromosome"/>
</dbReference>
<feature type="transmembrane region" description="Helical" evidence="1">
    <location>
        <begin position="74"/>
        <end position="100"/>
    </location>
</feature>
<organism evidence="2 3">
    <name type="scientific">Pedobacter steynii</name>
    <dbReference type="NCBI Taxonomy" id="430522"/>
    <lineage>
        <taxon>Bacteria</taxon>
        <taxon>Pseudomonadati</taxon>
        <taxon>Bacteroidota</taxon>
        <taxon>Sphingobacteriia</taxon>
        <taxon>Sphingobacteriales</taxon>
        <taxon>Sphingobacteriaceae</taxon>
        <taxon>Pedobacter</taxon>
    </lineage>
</organism>
<name>A0A1D7QLR6_9SPHI</name>
<keyword evidence="3" id="KW-1185">Reference proteome</keyword>
<proteinExistence type="predicted"/>
<dbReference type="RefSeq" id="WP_069381262.1">
    <property type="nucleotide sequence ID" value="NZ_CP017141.1"/>
</dbReference>
<feature type="transmembrane region" description="Helical" evidence="1">
    <location>
        <begin position="145"/>
        <end position="165"/>
    </location>
</feature>
<reference evidence="2 3" key="1">
    <citation type="submission" date="2016-08" db="EMBL/GenBank/DDBJ databases">
        <authorList>
            <person name="Seilhamer J.J."/>
        </authorList>
    </citation>
    <scope>NUCLEOTIDE SEQUENCE [LARGE SCALE GENOMIC DNA]</scope>
    <source>
        <strain evidence="2 3">DX4</strain>
    </source>
</reference>
<protein>
    <submittedName>
        <fullName evidence="2">Uncharacterized protein</fullName>
    </submittedName>
</protein>
<feature type="transmembrane region" description="Helical" evidence="1">
    <location>
        <begin position="33"/>
        <end position="54"/>
    </location>
</feature>
<keyword evidence="1" id="KW-0472">Membrane</keyword>
<evidence type="ECO:0000256" key="1">
    <source>
        <dbReference type="SAM" id="Phobius"/>
    </source>
</evidence>
<feature type="transmembrane region" description="Helical" evidence="1">
    <location>
        <begin position="112"/>
        <end position="133"/>
    </location>
</feature>
<dbReference type="EMBL" id="CP017141">
    <property type="protein sequence ID" value="AOM79600.1"/>
    <property type="molecule type" value="Genomic_DNA"/>
</dbReference>
<evidence type="ECO:0000313" key="3">
    <source>
        <dbReference type="Proteomes" id="UP000094313"/>
    </source>
</evidence>
<evidence type="ECO:0000313" key="2">
    <source>
        <dbReference type="EMBL" id="AOM79600.1"/>
    </source>
</evidence>
<keyword evidence="1" id="KW-1133">Transmembrane helix</keyword>
<dbReference type="KEGG" id="psty:BFS30_22040"/>
<accession>A0A1D7QLR6</accession>